<gene>
    <name evidence="1" type="ORF">MML48_6g00002921</name>
</gene>
<evidence type="ECO:0000313" key="2">
    <source>
        <dbReference type="Proteomes" id="UP001056778"/>
    </source>
</evidence>
<comment type="caution">
    <text evidence="1">The sequence shown here is derived from an EMBL/GenBank/DDBJ whole genome shotgun (WGS) entry which is preliminary data.</text>
</comment>
<organism evidence="1 2">
    <name type="scientific">Holotrichia oblita</name>
    <name type="common">Chafer beetle</name>
    <dbReference type="NCBI Taxonomy" id="644536"/>
    <lineage>
        <taxon>Eukaryota</taxon>
        <taxon>Metazoa</taxon>
        <taxon>Ecdysozoa</taxon>
        <taxon>Arthropoda</taxon>
        <taxon>Hexapoda</taxon>
        <taxon>Insecta</taxon>
        <taxon>Pterygota</taxon>
        <taxon>Neoptera</taxon>
        <taxon>Endopterygota</taxon>
        <taxon>Coleoptera</taxon>
        <taxon>Polyphaga</taxon>
        <taxon>Scarabaeiformia</taxon>
        <taxon>Scarabaeidae</taxon>
        <taxon>Melolonthinae</taxon>
        <taxon>Holotrichia</taxon>
    </lineage>
</organism>
<reference evidence="1" key="1">
    <citation type="submission" date="2022-04" db="EMBL/GenBank/DDBJ databases">
        <title>Chromosome-scale genome assembly of Holotrichia oblita Faldermann.</title>
        <authorList>
            <person name="Rongchong L."/>
        </authorList>
    </citation>
    <scope>NUCLEOTIDE SEQUENCE</scope>
    <source>
        <strain evidence="1">81SQS9</strain>
    </source>
</reference>
<proteinExistence type="predicted"/>
<keyword evidence="2" id="KW-1185">Reference proteome</keyword>
<accession>A0ACB9SXY7</accession>
<protein>
    <submittedName>
        <fullName evidence="1">Eg:bacr7a4.3 protein-related</fullName>
    </submittedName>
</protein>
<dbReference type="Proteomes" id="UP001056778">
    <property type="component" value="Chromosome 6"/>
</dbReference>
<evidence type="ECO:0000313" key="1">
    <source>
        <dbReference type="EMBL" id="KAI4459397.1"/>
    </source>
</evidence>
<name>A0ACB9SXY7_HOLOL</name>
<sequence>MQLYFKSYEDEICQLNDNSPGICKHLYNCPLAVKNLLEKKERPKTCGFEGAIPIVCCNDSNGTLAIQQNAENSEFGKVSAKMCKTYSSLVFQNVSSPTLIPNVLFDIVDTCAIKKEKNEDNTVLAREFPHLVSQLGAAKYVRVGSTLPRENYYHEKPLQWFQIQEFIKHPDYDEAKLSSNIALIKLNGHVTFNSIVRPACLSTTHYEREDAINVGWGTLNRPTYMNNEPLKNILKVVNPSNCNLQEQHQFCVAQLTNNMWQNCLVDQGSALQIYNKDKYCMYDIIGVLSSWNTCHSQGIYTNVTMFVPWIEKTVWSAEFK</sequence>
<dbReference type="EMBL" id="CM043020">
    <property type="protein sequence ID" value="KAI4459397.1"/>
    <property type="molecule type" value="Genomic_DNA"/>
</dbReference>